<reference evidence="4" key="1">
    <citation type="submission" date="2017-06" db="EMBL/GenBank/DDBJ databases">
        <authorList>
            <person name="Varghese N."/>
            <person name="Submissions S."/>
        </authorList>
    </citation>
    <scope>NUCLEOTIDE SEQUENCE [LARGE SCALE GENOMIC DNA]</scope>
    <source>
        <strain evidence="4">DSM 46839</strain>
    </source>
</reference>
<proteinExistence type="predicted"/>
<feature type="compositionally biased region" description="Basic residues" evidence="1">
    <location>
        <begin position="351"/>
        <end position="363"/>
    </location>
</feature>
<dbReference type="CDD" id="cd00085">
    <property type="entry name" value="HNHc"/>
    <property type="match status" value="1"/>
</dbReference>
<evidence type="ECO:0000313" key="3">
    <source>
        <dbReference type="EMBL" id="SNS46381.1"/>
    </source>
</evidence>
<name>A0A239EPP5_9ACTN</name>
<dbReference type="Gene3D" id="1.10.30.50">
    <property type="match status" value="1"/>
</dbReference>
<evidence type="ECO:0000259" key="2">
    <source>
        <dbReference type="SMART" id="SM00507"/>
    </source>
</evidence>
<dbReference type="Proteomes" id="UP000198373">
    <property type="component" value="Unassembled WGS sequence"/>
</dbReference>
<evidence type="ECO:0000256" key="1">
    <source>
        <dbReference type="SAM" id="MobiDB-lite"/>
    </source>
</evidence>
<sequence length="508" mass="55022">MWDGGVPRPPEEGVPVPVLPSEVVLPECGELELVCDIWSADAHVAREHARQAAVVAELARRRSVERDTAFGARGGPGPDARAVRPAALADVSDDFVSELALIRHCSEAEASRLAAESLLTTKLAATWSELYAGRLTVREARVLLDLLGDADDAVAAAVQARVLPGAGQCPPGRLGDRVRYHLYRLDAEARDRRRREAERRADVHVERTADDLGRLVVEGPLPTVHAARDAIDQYARWMRADGDERPLGVLRSAAALDLVLRPWDTRRPLVTAQLHVHAALPALRRDAPAGAPPAQLAGQWISAAQCRELLASLDVLDLGSVPAGGSVRVAIDDPAGGATVAVATRAELRRAAGRGRRIRRRGRPGAGVRSAPGSEADRSDEGPGLRPPPPTRGYRPTAAQRRLVEVRDRHCRMPGCRRRPGRCDVDHGRPFAAGGPTACWNLCCLCRRHHRIKTFARGWSFTLLPDGRLVVRTPSGVSRSTSPPGWCHDPEPDPSWLDDLAPPDPLRT</sequence>
<dbReference type="SMART" id="SM00507">
    <property type="entry name" value="HNHc"/>
    <property type="match status" value="1"/>
</dbReference>
<dbReference type="EMBL" id="FZOO01000004">
    <property type="protein sequence ID" value="SNS46381.1"/>
    <property type="molecule type" value="Genomic_DNA"/>
</dbReference>
<feature type="region of interest" description="Disordered" evidence="1">
    <location>
        <begin position="474"/>
        <end position="508"/>
    </location>
</feature>
<protein>
    <recommendedName>
        <fullName evidence="2">HNH nuclease domain-containing protein</fullName>
    </recommendedName>
</protein>
<gene>
    <name evidence="3" type="ORF">SAMN06893096_104230</name>
</gene>
<dbReference type="InterPro" id="IPR003615">
    <property type="entry name" value="HNH_nuc"/>
</dbReference>
<feature type="region of interest" description="Disordered" evidence="1">
    <location>
        <begin position="351"/>
        <end position="400"/>
    </location>
</feature>
<organism evidence="3 4">
    <name type="scientific">Geodermatophilus pulveris</name>
    <dbReference type="NCBI Taxonomy" id="1564159"/>
    <lineage>
        <taxon>Bacteria</taxon>
        <taxon>Bacillati</taxon>
        <taxon>Actinomycetota</taxon>
        <taxon>Actinomycetes</taxon>
        <taxon>Geodermatophilales</taxon>
        <taxon>Geodermatophilaceae</taxon>
        <taxon>Geodermatophilus</taxon>
    </lineage>
</organism>
<dbReference type="AlphaFoldDB" id="A0A239EPP5"/>
<keyword evidence="4" id="KW-1185">Reference proteome</keyword>
<feature type="domain" description="HNH nuclease" evidence="2">
    <location>
        <begin position="399"/>
        <end position="451"/>
    </location>
</feature>
<accession>A0A239EPP5</accession>
<evidence type="ECO:0000313" key="4">
    <source>
        <dbReference type="Proteomes" id="UP000198373"/>
    </source>
</evidence>